<evidence type="ECO:0000313" key="3">
    <source>
        <dbReference type="Proteomes" id="UP000019132"/>
    </source>
</evidence>
<accession>K3WXE4</accession>
<dbReference type="SUPFAM" id="SSF57903">
    <property type="entry name" value="FYVE/PHD zinc finger"/>
    <property type="match status" value="1"/>
</dbReference>
<organism evidence="2 3">
    <name type="scientific">Globisporangium ultimum (strain ATCC 200006 / CBS 805.95 / DAOM BR144)</name>
    <name type="common">Pythium ultimum</name>
    <dbReference type="NCBI Taxonomy" id="431595"/>
    <lineage>
        <taxon>Eukaryota</taxon>
        <taxon>Sar</taxon>
        <taxon>Stramenopiles</taxon>
        <taxon>Oomycota</taxon>
        <taxon>Peronosporomycetes</taxon>
        <taxon>Pythiales</taxon>
        <taxon>Pythiaceae</taxon>
        <taxon>Globisporangium</taxon>
    </lineage>
</organism>
<dbReference type="EnsemblProtists" id="PYU1_T009642">
    <property type="protein sequence ID" value="PYU1_T009642"/>
    <property type="gene ID" value="PYU1_G009624"/>
</dbReference>
<proteinExistence type="predicted"/>
<protein>
    <recommendedName>
        <fullName evidence="4">FYVE-type domain-containing protein</fullName>
    </recommendedName>
</protein>
<dbReference type="InParanoid" id="K3WXE4"/>
<dbReference type="InterPro" id="IPR013083">
    <property type="entry name" value="Znf_RING/FYVE/PHD"/>
</dbReference>
<name>K3WXE4_GLOUD</name>
<keyword evidence="3" id="KW-1185">Reference proteome</keyword>
<dbReference type="PANTHER" id="PTHR13510:SF44">
    <property type="entry name" value="RABENOSYN-5"/>
    <property type="match status" value="1"/>
</dbReference>
<dbReference type="eggNOG" id="ENOG502SRA3">
    <property type="taxonomic scope" value="Eukaryota"/>
</dbReference>
<dbReference type="InterPro" id="IPR052727">
    <property type="entry name" value="Rab4/Rab5_effector"/>
</dbReference>
<evidence type="ECO:0000313" key="2">
    <source>
        <dbReference type="EnsemblProtists" id="PYU1_T009642"/>
    </source>
</evidence>
<dbReference type="InterPro" id="IPR023393">
    <property type="entry name" value="START-like_dom_sf"/>
</dbReference>
<feature type="region of interest" description="Disordered" evidence="1">
    <location>
        <begin position="298"/>
        <end position="338"/>
    </location>
</feature>
<evidence type="ECO:0000256" key="1">
    <source>
        <dbReference type="SAM" id="MobiDB-lite"/>
    </source>
</evidence>
<dbReference type="VEuPathDB" id="FungiDB:PYU1_G009624"/>
<dbReference type="AlphaFoldDB" id="K3WXE4"/>
<dbReference type="Proteomes" id="UP000019132">
    <property type="component" value="Unassembled WGS sequence"/>
</dbReference>
<sequence>MAASKVTFPLPDAALPRAQFTGAQTKRMRIVARELVAQTLAQEMRFRYEENETLDARAWKFVKSKERMRVHKRVAPPEPDSSDPLLPTVLAVGCLEGRLEDALYGMHHKTTDEMRTTTAFLNKHHLDAAVLANIDVGTDEDRFRYLGVKWRVAQTPGGHLIKNRDVSTLESSGIDVDALGGTYGFHLMKSVDLPDLLPFPESVVVRAQVMLCCIYRQITPTLVSVYCKSIFNLSGELLDYMSFLTAADMVLGISKALECAAAKRLTALAMQKNSPSLLPDPSRLSLASSRDSRATEGSMNEYLDDTASNASGSTTTSKGSSREWSSAASSGGSSKDTCSVCTKKKRFFFSGPPMRTCRICEKAACPKCYVKAYLLAKPRSRKVVCCKACVVESRELDVDPRDAYPCLPGPSSHNVASAK</sequence>
<dbReference type="PANTHER" id="PTHR13510">
    <property type="entry name" value="FYVE-FINGER-CONTAINING RAB5 EFFECTOR PROTEIN RABENOSYN-5-RELATED"/>
    <property type="match status" value="1"/>
</dbReference>
<dbReference type="EMBL" id="GL376615">
    <property type="status" value="NOT_ANNOTATED_CDS"/>
    <property type="molecule type" value="Genomic_DNA"/>
</dbReference>
<dbReference type="OMA" id="QRVCHKC"/>
<dbReference type="Gene3D" id="3.30.530.20">
    <property type="match status" value="1"/>
</dbReference>
<evidence type="ECO:0008006" key="4">
    <source>
        <dbReference type="Google" id="ProtNLM"/>
    </source>
</evidence>
<reference evidence="3" key="1">
    <citation type="journal article" date="2010" name="Genome Biol.">
        <title>Genome sequence of the necrotrophic plant pathogen Pythium ultimum reveals original pathogenicity mechanisms and effector repertoire.</title>
        <authorList>
            <person name="Levesque C.A."/>
            <person name="Brouwer H."/>
            <person name="Cano L."/>
            <person name="Hamilton J.P."/>
            <person name="Holt C."/>
            <person name="Huitema E."/>
            <person name="Raffaele S."/>
            <person name="Robideau G.P."/>
            <person name="Thines M."/>
            <person name="Win J."/>
            <person name="Zerillo M.M."/>
            <person name="Beakes G.W."/>
            <person name="Boore J.L."/>
            <person name="Busam D."/>
            <person name="Dumas B."/>
            <person name="Ferriera S."/>
            <person name="Fuerstenberg S.I."/>
            <person name="Gachon C.M."/>
            <person name="Gaulin E."/>
            <person name="Govers F."/>
            <person name="Grenville-Briggs L."/>
            <person name="Horner N."/>
            <person name="Hostetler J."/>
            <person name="Jiang R.H."/>
            <person name="Johnson J."/>
            <person name="Krajaejun T."/>
            <person name="Lin H."/>
            <person name="Meijer H.J."/>
            <person name="Moore B."/>
            <person name="Morris P."/>
            <person name="Phuntmart V."/>
            <person name="Puiu D."/>
            <person name="Shetty J."/>
            <person name="Stajich J.E."/>
            <person name="Tripathy S."/>
            <person name="Wawra S."/>
            <person name="van West P."/>
            <person name="Whitty B.R."/>
            <person name="Coutinho P.M."/>
            <person name="Henrissat B."/>
            <person name="Martin F."/>
            <person name="Thomas P.D."/>
            <person name="Tyler B.M."/>
            <person name="De Vries R.P."/>
            <person name="Kamoun S."/>
            <person name="Yandell M."/>
            <person name="Tisserat N."/>
            <person name="Buell C.R."/>
        </authorList>
    </citation>
    <scope>NUCLEOTIDE SEQUENCE</scope>
    <source>
        <strain evidence="3">DAOM:BR144</strain>
    </source>
</reference>
<dbReference type="HOGENOM" id="CLU_015303_1_2_1"/>
<reference evidence="2" key="3">
    <citation type="submission" date="2015-02" db="UniProtKB">
        <authorList>
            <consortium name="EnsemblProtists"/>
        </authorList>
    </citation>
    <scope>IDENTIFICATION</scope>
    <source>
        <strain evidence="2">DAOM BR144</strain>
    </source>
</reference>
<dbReference type="InterPro" id="IPR011011">
    <property type="entry name" value="Znf_FYVE_PHD"/>
</dbReference>
<feature type="compositionally biased region" description="Low complexity" evidence="1">
    <location>
        <begin position="306"/>
        <end position="335"/>
    </location>
</feature>
<reference evidence="3" key="2">
    <citation type="submission" date="2010-04" db="EMBL/GenBank/DDBJ databases">
        <authorList>
            <person name="Buell R."/>
            <person name="Hamilton J."/>
            <person name="Hostetler J."/>
        </authorList>
    </citation>
    <scope>NUCLEOTIDE SEQUENCE [LARGE SCALE GENOMIC DNA]</scope>
    <source>
        <strain evidence="3">DAOM:BR144</strain>
    </source>
</reference>
<dbReference type="Gene3D" id="3.30.40.10">
    <property type="entry name" value="Zinc/RING finger domain, C3HC4 (zinc finger)"/>
    <property type="match status" value="1"/>
</dbReference>